<protein>
    <recommendedName>
        <fullName evidence="3">BED-type domain-containing protein</fullName>
    </recommendedName>
</protein>
<sequence length="75" mass="8555">MTQQATVEEWTISVNAKTRRVKCKLCGHECSGGINRMKNHLLQIPGDVKDYNRNNEENFCKQAEEESGQSKKAEN</sequence>
<evidence type="ECO:0000313" key="2">
    <source>
        <dbReference type="Proteomes" id="UP001202328"/>
    </source>
</evidence>
<accession>A0AAD4XW62</accession>
<proteinExistence type="predicted"/>
<reference evidence="1" key="1">
    <citation type="submission" date="2022-04" db="EMBL/GenBank/DDBJ databases">
        <title>A functionally conserved STORR gene fusion in Papaver species that diverged 16.8 million years ago.</title>
        <authorList>
            <person name="Catania T."/>
        </authorList>
    </citation>
    <scope>NUCLEOTIDE SEQUENCE</scope>
    <source>
        <strain evidence="1">S-188037</strain>
    </source>
</reference>
<evidence type="ECO:0000313" key="1">
    <source>
        <dbReference type="EMBL" id="KAI3955850.1"/>
    </source>
</evidence>
<dbReference type="EMBL" id="JAJJMB010001716">
    <property type="protein sequence ID" value="KAI3955850.1"/>
    <property type="molecule type" value="Genomic_DNA"/>
</dbReference>
<keyword evidence="2" id="KW-1185">Reference proteome</keyword>
<organism evidence="1 2">
    <name type="scientific">Papaver atlanticum</name>
    <dbReference type="NCBI Taxonomy" id="357466"/>
    <lineage>
        <taxon>Eukaryota</taxon>
        <taxon>Viridiplantae</taxon>
        <taxon>Streptophyta</taxon>
        <taxon>Embryophyta</taxon>
        <taxon>Tracheophyta</taxon>
        <taxon>Spermatophyta</taxon>
        <taxon>Magnoliopsida</taxon>
        <taxon>Ranunculales</taxon>
        <taxon>Papaveraceae</taxon>
        <taxon>Papaveroideae</taxon>
        <taxon>Papaver</taxon>
    </lineage>
</organism>
<gene>
    <name evidence="1" type="ORF">MKW98_006210</name>
</gene>
<comment type="caution">
    <text evidence="1">The sequence shown here is derived from an EMBL/GenBank/DDBJ whole genome shotgun (WGS) entry which is preliminary data.</text>
</comment>
<evidence type="ECO:0008006" key="3">
    <source>
        <dbReference type="Google" id="ProtNLM"/>
    </source>
</evidence>
<dbReference type="AlphaFoldDB" id="A0AAD4XW62"/>
<name>A0AAD4XW62_9MAGN</name>
<dbReference type="Proteomes" id="UP001202328">
    <property type="component" value="Unassembled WGS sequence"/>
</dbReference>